<proteinExistence type="predicted"/>
<reference evidence="1" key="1">
    <citation type="submission" date="2019-11" db="EMBL/GenBank/DDBJ databases">
        <title>Microbial mats filling the niche in hypersaline microbial mats.</title>
        <authorList>
            <person name="Wong H.L."/>
            <person name="Macleod F.I."/>
            <person name="White R.A. III"/>
            <person name="Burns B.P."/>
        </authorList>
    </citation>
    <scope>NUCLEOTIDE SEQUENCE</scope>
    <source>
        <strain evidence="1">Bin_327</strain>
    </source>
</reference>
<name>A0A9D5K9P4_UNCW3</name>
<evidence type="ECO:0000313" key="1">
    <source>
        <dbReference type="EMBL" id="MBD3364913.1"/>
    </source>
</evidence>
<protein>
    <submittedName>
        <fullName evidence="1">Uncharacterized protein</fullName>
    </submittedName>
</protein>
<dbReference type="AlphaFoldDB" id="A0A9D5K9P4"/>
<organism evidence="1 2">
    <name type="scientific">candidate division WOR-3 bacterium</name>
    <dbReference type="NCBI Taxonomy" id="2052148"/>
    <lineage>
        <taxon>Bacteria</taxon>
        <taxon>Bacteria division WOR-3</taxon>
    </lineage>
</organism>
<dbReference type="Proteomes" id="UP000630660">
    <property type="component" value="Unassembled WGS sequence"/>
</dbReference>
<sequence length="149" mass="16799">MFFRKEKYVIERNALVDGRVISLFEFQVLKGKVYVPSATDNQVSSVTRLEKCPGVKIQYVDDMKTSEEALAFARSKKAVLFKLSKELNAEKLRKEGIRVVDIDALFERFVPHFRPGDETVVRVVKRGKGPAEGVGYFSNGIKVVIEEGA</sequence>
<dbReference type="EMBL" id="WJKJ01000231">
    <property type="protein sequence ID" value="MBD3364913.1"/>
    <property type="molecule type" value="Genomic_DNA"/>
</dbReference>
<accession>A0A9D5K9P4</accession>
<gene>
    <name evidence="1" type="ORF">GF359_06835</name>
</gene>
<evidence type="ECO:0000313" key="2">
    <source>
        <dbReference type="Proteomes" id="UP000630660"/>
    </source>
</evidence>
<comment type="caution">
    <text evidence="1">The sequence shown here is derived from an EMBL/GenBank/DDBJ whole genome shotgun (WGS) entry which is preliminary data.</text>
</comment>
<feature type="non-terminal residue" evidence="1">
    <location>
        <position position="149"/>
    </location>
</feature>